<dbReference type="InterPro" id="IPR037277">
    <property type="entry name" value="Granulin_sf"/>
</dbReference>
<evidence type="ECO:0000313" key="8">
    <source>
        <dbReference type="Proteomes" id="UP000663828"/>
    </source>
</evidence>
<protein>
    <recommendedName>
        <fullName evidence="5">Granulins domain-containing protein</fullName>
    </recommendedName>
</protein>
<keyword evidence="3" id="KW-0964">Secreted</keyword>
<dbReference type="InterPro" id="IPR039036">
    <property type="entry name" value="Granulin_fam"/>
</dbReference>
<keyword evidence="4" id="KW-1015">Disulfide bond</keyword>
<evidence type="ECO:0000313" key="9">
    <source>
        <dbReference type="Proteomes" id="UP000663852"/>
    </source>
</evidence>
<dbReference type="Proteomes" id="UP000663828">
    <property type="component" value="Unassembled WGS sequence"/>
</dbReference>
<dbReference type="SMART" id="SM00277">
    <property type="entry name" value="GRAN"/>
    <property type="match status" value="1"/>
</dbReference>
<dbReference type="AlphaFoldDB" id="A0A815KMA1"/>
<dbReference type="Gene3D" id="2.10.25.160">
    <property type="entry name" value="Granulin"/>
    <property type="match status" value="1"/>
</dbReference>
<dbReference type="EMBL" id="CAJNOJ010000317">
    <property type="protein sequence ID" value="CAF1394995.1"/>
    <property type="molecule type" value="Genomic_DNA"/>
</dbReference>
<evidence type="ECO:0000256" key="3">
    <source>
        <dbReference type="ARBA" id="ARBA00022525"/>
    </source>
</evidence>
<accession>A0A815KMA1</accession>
<comment type="caution">
    <text evidence="6">The sequence shown here is derived from an EMBL/GenBank/DDBJ whole genome shotgun (WGS) entry which is preliminary data.</text>
</comment>
<evidence type="ECO:0000256" key="1">
    <source>
        <dbReference type="ARBA" id="ARBA00004613"/>
    </source>
</evidence>
<comment type="similarity">
    <text evidence="2">Belongs to the granulin family.</text>
</comment>
<organism evidence="6 9">
    <name type="scientific">Adineta ricciae</name>
    <name type="common">Rotifer</name>
    <dbReference type="NCBI Taxonomy" id="249248"/>
    <lineage>
        <taxon>Eukaryota</taxon>
        <taxon>Metazoa</taxon>
        <taxon>Spiralia</taxon>
        <taxon>Gnathifera</taxon>
        <taxon>Rotifera</taxon>
        <taxon>Eurotatoria</taxon>
        <taxon>Bdelloidea</taxon>
        <taxon>Adinetida</taxon>
        <taxon>Adinetidae</taxon>
        <taxon>Adineta</taxon>
    </lineage>
</organism>
<evidence type="ECO:0000259" key="5">
    <source>
        <dbReference type="PROSITE" id="PS00799"/>
    </source>
</evidence>
<evidence type="ECO:0000256" key="2">
    <source>
        <dbReference type="ARBA" id="ARBA00010093"/>
    </source>
</evidence>
<evidence type="ECO:0000256" key="4">
    <source>
        <dbReference type="ARBA" id="ARBA00023157"/>
    </source>
</evidence>
<dbReference type="PANTHER" id="PTHR12274:SF3">
    <property type="entry name" value="PROGRANULIN"/>
    <property type="match status" value="1"/>
</dbReference>
<dbReference type="InterPro" id="IPR000118">
    <property type="entry name" value="Granulin"/>
</dbReference>
<name>A0A815KMA1_ADIRI</name>
<dbReference type="EMBL" id="CAJNOR010009656">
    <property type="protein sequence ID" value="CAF1646850.1"/>
    <property type="molecule type" value="Genomic_DNA"/>
</dbReference>
<comment type="subcellular location">
    <subcellularLocation>
        <location evidence="1">Secreted</location>
    </subcellularLocation>
</comment>
<evidence type="ECO:0000313" key="6">
    <source>
        <dbReference type="EMBL" id="CAF1394995.1"/>
    </source>
</evidence>
<dbReference type="Proteomes" id="UP000663852">
    <property type="component" value="Unassembled WGS sequence"/>
</dbReference>
<dbReference type="PROSITE" id="PS00799">
    <property type="entry name" value="GRANULINS"/>
    <property type="match status" value="1"/>
</dbReference>
<feature type="domain" description="Granulins" evidence="5">
    <location>
        <begin position="84"/>
        <end position="97"/>
    </location>
</feature>
<evidence type="ECO:0000313" key="7">
    <source>
        <dbReference type="EMBL" id="CAF1646850.1"/>
    </source>
</evidence>
<dbReference type="GO" id="GO:0005576">
    <property type="term" value="C:extracellular region"/>
    <property type="evidence" value="ECO:0007669"/>
    <property type="project" value="UniProtKB-SubCell"/>
</dbReference>
<proteinExistence type="inferred from homology"/>
<dbReference type="Pfam" id="PF00396">
    <property type="entry name" value="Granulin"/>
    <property type="match status" value="1"/>
</dbReference>
<dbReference type="PANTHER" id="PTHR12274">
    <property type="entry name" value="GRANULIN"/>
    <property type="match status" value="1"/>
</dbReference>
<reference evidence="6" key="1">
    <citation type="submission" date="2021-02" db="EMBL/GenBank/DDBJ databases">
        <authorList>
            <person name="Nowell W R."/>
        </authorList>
    </citation>
    <scope>NUCLEOTIDE SEQUENCE</scope>
</reference>
<dbReference type="OrthoDB" id="5854875at2759"/>
<sequence length="108" mass="11908">MGISMGSQPLYTQGRPNNYKCDETQLSCQLNDLLILRSLREIDIDYHQCGFTDFGCSADQTCCQTYGSSDGEYACCTLADAQCCDDGRHCCPKSTRCDTQNGGCVQDF</sequence>
<gene>
    <name evidence="6" type="ORF">EDS130_LOCUS35685</name>
    <name evidence="7" type="ORF">XAT740_LOCUS54268</name>
</gene>
<keyword evidence="8" id="KW-1185">Reference proteome</keyword>